<evidence type="ECO:0000256" key="1">
    <source>
        <dbReference type="SAM" id="SignalP"/>
    </source>
</evidence>
<evidence type="ECO:0000313" key="3">
    <source>
        <dbReference type="Proteomes" id="UP001500469"/>
    </source>
</evidence>
<comment type="caution">
    <text evidence="2">The sequence shown here is derived from an EMBL/GenBank/DDBJ whole genome shotgun (WGS) entry which is preliminary data.</text>
</comment>
<dbReference type="SUPFAM" id="SSF81853">
    <property type="entry name" value="Family 10 polysaccharide lyase"/>
    <property type="match status" value="1"/>
</dbReference>
<feature type="chain" id="PRO_5047397596" evidence="1">
    <location>
        <begin position="30"/>
        <end position="373"/>
    </location>
</feature>
<keyword evidence="2" id="KW-0456">Lyase</keyword>
<gene>
    <name evidence="2" type="primary">pelA</name>
    <name evidence="2" type="ORF">GCM10009119_33800</name>
</gene>
<sequence length="373" mass="42187">MSLSLKRKNMKTRVLFTLFFALAATATYAQQADYLIMSWKNVATKMPEAWYGSAEAKAVAENVLLTQKEIGGWEKNKDYHKPLSEAEKAEFKANRAKIGATFDNGATITEMRFLAKVYSQVQDPRYKEAFEKGLNYIFISQYPNGGWPQFFPIRGGKGDYSMHITYNDDAMVNTMKFLKEIYSQNKAFEAMNLNSDLTAKAQKSFDAGIDCILKTQIVVDGSPTVWCAQHDEKTLAPANARAYELASFSGSESVGIVLLLMDLDNPSQEVIASIDGAVRWFEAHRIEGISLETETDAQGKKNRVVIADAKAPALWARFYDMETQKPYFCDRDGIKKSTLAEIGYERRNGYSWYTNAPEKLLKEYPAWKEKVEN</sequence>
<dbReference type="NCBIfam" id="TIGR02474">
    <property type="entry name" value="pec_lyase"/>
    <property type="match status" value="1"/>
</dbReference>
<keyword evidence="3" id="KW-1185">Reference proteome</keyword>
<evidence type="ECO:0000313" key="2">
    <source>
        <dbReference type="EMBL" id="GAA0880410.1"/>
    </source>
</evidence>
<dbReference type="InterPro" id="IPR012669">
    <property type="entry name" value="Pectate_lyase"/>
</dbReference>
<dbReference type="GO" id="GO:0016829">
    <property type="term" value="F:lyase activity"/>
    <property type="evidence" value="ECO:0007669"/>
    <property type="project" value="UniProtKB-KW"/>
</dbReference>
<proteinExistence type="predicted"/>
<organism evidence="2 3">
    <name type="scientific">Algoriphagus jejuensis</name>
    <dbReference type="NCBI Taxonomy" id="419934"/>
    <lineage>
        <taxon>Bacteria</taxon>
        <taxon>Pseudomonadati</taxon>
        <taxon>Bacteroidota</taxon>
        <taxon>Cytophagia</taxon>
        <taxon>Cytophagales</taxon>
        <taxon>Cyclobacteriaceae</taxon>
        <taxon>Algoriphagus</taxon>
    </lineage>
</organism>
<accession>A0ABP3YJ37</accession>
<reference evidence="3" key="1">
    <citation type="journal article" date="2019" name="Int. J. Syst. Evol. Microbiol.">
        <title>The Global Catalogue of Microorganisms (GCM) 10K type strain sequencing project: providing services to taxonomists for standard genome sequencing and annotation.</title>
        <authorList>
            <consortium name="The Broad Institute Genomics Platform"/>
            <consortium name="The Broad Institute Genome Sequencing Center for Infectious Disease"/>
            <person name="Wu L."/>
            <person name="Ma J."/>
        </authorList>
    </citation>
    <scope>NUCLEOTIDE SEQUENCE [LARGE SCALE GENOMIC DNA]</scope>
    <source>
        <strain evidence="3">JCM 16112</strain>
    </source>
</reference>
<dbReference type="Gene3D" id="1.50.10.20">
    <property type="match status" value="1"/>
</dbReference>
<protein>
    <submittedName>
        <fullName evidence="2">Pectate lyase</fullName>
    </submittedName>
</protein>
<dbReference type="EMBL" id="BAAAFI010000043">
    <property type="protein sequence ID" value="GAA0880410.1"/>
    <property type="molecule type" value="Genomic_DNA"/>
</dbReference>
<feature type="signal peptide" evidence="1">
    <location>
        <begin position="1"/>
        <end position="29"/>
    </location>
</feature>
<keyword evidence="1" id="KW-0732">Signal</keyword>
<dbReference type="Pfam" id="PF09492">
    <property type="entry name" value="Pec_lyase"/>
    <property type="match status" value="1"/>
</dbReference>
<name>A0ABP3YJ37_9BACT</name>
<dbReference type="Proteomes" id="UP001500469">
    <property type="component" value="Unassembled WGS sequence"/>
</dbReference>